<proteinExistence type="predicted"/>
<evidence type="ECO:0000313" key="3">
    <source>
        <dbReference type="Proteomes" id="UP001180081"/>
    </source>
</evidence>
<organism evidence="2 3">
    <name type="scientific">Chitinimonas viridis</name>
    <dbReference type="NCBI Taxonomy" id="664880"/>
    <lineage>
        <taxon>Bacteria</taxon>
        <taxon>Pseudomonadati</taxon>
        <taxon>Pseudomonadota</taxon>
        <taxon>Betaproteobacteria</taxon>
        <taxon>Neisseriales</taxon>
        <taxon>Chitinibacteraceae</taxon>
        <taxon>Chitinimonas</taxon>
    </lineage>
</organism>
<comment type="caution">
    <text evidence="2">The sequence shown here is derived from an EMBL/GenBank/DDBJ whole genome shotgun (WGS) entry which is preliminary data.</text>
</comment>
<evidence type="ECO:0000256" key="1">
    <source>
        <dbReference type="SAM" id="Phobius"/>
    </source>
</evidence>
<keyword evidence="1" id="KW-0472">Membrane</keyword>
<protein>
    <submittedName>
        <fullName evidence="2">Uncharacterized protein</fullName>
    </submittedName>
</protein>
<keyword evidence="1" id="KW-0812">Transmembrane</keyword>
<evidence type="ECO:0000313" key="2">
    <source>
        <dbReference type="EMBL" id="MDN3577918.1"/>
    </source>
</evidence>
<dbReference type="EMBL" id="JAUFPU010000018">
    <property type="protein sequence ID" value="MDN3577918.1"/>
    <property type="molecule type" value="Genomic_DNA"/>
</dbReference>
<keyword evidence="1" id="KW-1133">Transmembrane helix</keyword>
<name>A0ABT8B8M4_9NEIS</name>
<dbReference type="RefSeq" id="WP_290333323.1">
    <property type="nucleotide sequence ID" value="NZ_JAUFPU010000018.1"/>
</dbReference>
<keyword evidence="3" id="KW-1185">Reference proteome</keyword>
<feature type="transmembrane region" description="Helical" evidence="1">
    <location>
        <begin position="90"/>
        <end position="107"/>
    </location>
</feature>
<sequence>MSLFYAILKTCLRAVGAFFVSVAVAFLAMFLGVLGGGGAQLIQIASVVILFAIAWSLLPLARASRILAGILAVAWLFLGVGFALSAYNHLATPWLIASSILIIYLVIRGTINMPSVDQVSQSKEQEVDKLR</sequence>
<accession>A0ABT8B8M4</accession>
<feature type="transmembrane region" description="Helical" evidence="1">
    <location>
        <begin position="40"/>
        <end position="58"/>
    </location>
</feature>
<dbReference type="Proteomes" id="UP001180081">
    <property type="component" value="Unassembled WGS sequence"/>
</dbReference>
<gene>
    <name evidence="2" type="ORF">QWZ03_14190</name>
</gene>
<feature type="transmembrane region" description="Helical" evidence="1">
    <location>
        <begin position="65"/>
        <end position="84"/>
    </location>
</feature>
<feature type="transmembrane region" description="Helical" evidence="1">
    <location>
        <begin position="12"/>
        <end position="34"/>
    </location>
</feature>
<reference evidence="2" key="1">
    <citation type="journal article" date="2014" name="Int. J. Syst. Evol. Microbiol.">
        <title>Complete genome of a new Firmicutes species belonging to the dominant human colonic microbiota ('Ruminococcus bicirculans') reveals two chromosomes and a selective capacity to utilize plant glucans.</title>
        <authorList>
            <consortium name="NISC Comparative Sequencing Program"/>
            <person name="Wegmann U."/>
            <person name="Louis P."/>
            <person name="Goesmann A."/>
            <person name="Henrissat B."/>
            <person name="Duncan S.H."/>
            <person name="Flint H.J."/>
        </authorList>
    </citation>
    <scope>NUCLEOTIDE SEQUENCE</scope>
    <source>
        <strain evidence="2">CECT 7703</strain>
    </source>
</reference>
<reference evidence="2" key="2">
    <citation type="submission" date="2023-06" db="EMBL/GenBank/DDBJ databases">
        <authorList>
            <person name="Lucena T."/>
            <person name="Sun Q."/>
        </authorList>
    </citation>
    <scope>NUCLEOTIDE SEQUENCE</scope>
    <source>
        <strain evidence="2">CECT 7703</strain>
    </source>
</reference>